<evidence type="ECO:0000313" key="3">
    <source>
        <dbReference type="WBParaSite" id="HPBE_0000996701-mRNA-1"/>
    </source>
</evidence>
<gene>
    <name evidence="1" type="ORF">HPBE_LOCUS9968</name>
</gene>
<keyword evidence="2" id="KW-1185">Reference proteome</keyword>
<dbReference type="OrthoDB" id="5863145at2759"/>
<accession>A0A183FQF7</accession>
<dbReference type="AlphaFoldDB" id="A0A183FQF7"/>
<reference evidence="1 2" key="1">
    <citation type="submission" date="2018-11" db="EMBL/GenBank/DDBJ databases">
        <authorList>
            <consortium name="Pathogen Informatics"/>
        </authorList>
    </citation>
    <scope>NUCLEOTIDE SEQUENCE [LARGE SCALE GENOMIC DNA]</scope>
</reference>
<name>A0A183FQF7_HELPZ</name>
<dbReference type="Proteomes" id="UP000050761">
    <property type="component" value="Unassembled WGS sequence"/>
</dbReference>
<organism evidence="2 3">
    <name type="scientific">Heligmosomoides polygyrus</name>
    <name type="common">Parasitic roundworm</name>
    <dbReference type="NCBI Taxonomy" id="6339"/>
    <lineage>
        <taxon>Eukaryota</taxon>
        <taxon>Metazoa</taxon>
        <taxon>Ecdysozoa</taxon>
        <taxon>Nematoda</taxon>
        <taxon>Chromadorea</taxon>
        <taxon>Rhabditida</taxon>
        <taxon>Rhabditina</taxon>
        <taxon>Rhabditomorpha</taxon>
        <taxon>Strongyloidea</taxon>
        <taxon>Heligmosomidae</taxon>
        <taxon>Heligmosomoides</taxon>
    </lineage>
</organism>
<proteinExistence type="predicted"/>
<dbReference type="EMBL" id="UZAH01026607">
    <property type="protein sequence ID" value="VDO83061.1"/>
    <property type="molecule type" value="Genomic_DNA"/>
</dbReference>
<sequence>MLSWTTSTRNTFVHHLRGCAKGAESLKTTKKRLSPETLKLIRKRGPARASSNYQLTSKLAKLCREAIKDDLNERKAKALAEAAEAWLSIRNARRSFANFRPKMTALRRPDGTVTSSRRTMEKVIHDFYSDLFDSHAHLPPRHLPQDGYQG</sequence>
<reference evidence="3" key="2">
    <citation type="submission" date="2019-09" db="UniProtKB">
        <authorList>
            <consortium name="WormBaseParasite"/>
        </authorList>
    </citation>
    <scope>IDENTIFICATION</scope>
</reference>
<protein>
    <submittedName>
        <fullName evidence="1 3">Uncharacterized protein</fullName>
    </submittedName>
</protein>
<evidence type="ECO:0000313" key="2">
    <source>
        <dbReference type="Proteomes" id="UP000050761"/>
    </source>
</evidence>
<evidence type="ECO:0000313" key="1">
    <source>
        <dbReference type="EMBL" id="VDO83061.1"/>
    </source>
</evidence>
<dbReference type="WBParaSite" id="HPBE_0000996701-mRNA-1">
    <property type="protein sequence ID" value="HPBE_0000996701-mRNA-1"/>
    <property type="gene ID" value="HPBE_0000996701"/>
</dbReference>
<accession>A0A3P7Y7G1</accession>